<reference evidence="1" key="2">
    <citation type="submission" date="2022-01" db="EMBL/GenBank/DDBJ databases">
        <authorList>
            <person name="Yamashiro T."/>
            <person name="Shiraishi A."/>
            <person name="Satake H."/>
            <person name="Nakayama K."/>
        </authorList>
    </citation>
    <scope>NUCLEOTIDE SEQUENCE</scope>
</reference>
<dbReference type="Proteomes" id="UP001151760">
    <property type="component" value="Unassembled WGS sequence"/>
</dbReference>
<sequence>MHVGVSSEKERSSTRNTAVKIDGLAPRSPRHCMCNARNSHGIRNLPGSPSFLGTVKKTAEQLFPLRLHHFYMMRNGIDALCKWSFTGETLVLKDLDYETEFEQQSVGTSWCFPVLAGVHRCPLSTSVS</sequence>
<evidence type="ECO:0000313" key="2">
    <source>
        <dbReference type="Proteomes" id="UP001151760"/>
    </source>
</evidence>
<comment type="caution">
    <text evidence="1">The sequence shown here is derived from an EMBL/GenBank/DDBJ whole genome shotgun (WGS) entry which is preliminary data.</text>
</comment>
<protein>
    <recommendedName>
        <fullName evidence="3">HSF-type DNA-binding domain-containing protein</fullName>
    </recommendedName>
</protein>
<evidence type="ECO:0008006" key="3">
    <source>
        <dbReference type="Google" id="ProtNLM"/>
    </source>
</evidence>
<proteinExistence type="predicted"/>
<gene>
    <name evidence="1" type="ORF">Tco_0924063</name>
</gene>
<dbReference type="EMBL" id="BQNB010014896">
    <property type="protein sequence ID" value="GJT33644.1"/>
    <property type="molecule type" value="Genomic_DNA"/>
</dbReference>
<reference evidence="1" key="1">
    <citation type="journal article" date="2022" name="Int. J. Mol. Sci.">
        <title>Draft Genome of Tanacetum Coccineum: Genomic Comparison of Closely Related Tanacetum-Family Plants.</title>
        <authorList>
            <person name="Yamashiro T."/>
            <person name="Shiraishi A."/>
            <person name="Nakayama K."/>
            <person name="Satake H."/>
        </authorList>
    </citation>
    <scope>NUCLEOTIDE SEQUENCE</scope>
</reference>
<accession>A0ABQ5D950</accession>
<evidence type="ECO:0000313" key="1">
    <source>
        <dbReference type="EMBL" id="GJT33644.1"/>
    </source>
</evidence>
<keyword evidence="2" id="KW-1185">Reference proteome</keyword>
<name>A0ABQ5D950_9ASTR</name>
<organism evidence="1 2">
    <name type="scientific">Tanacetum coccineum</name>
    <dbReference type="NCBI Taxonomy" id="301880"/>
    <lineage>
        <taxon>Eukaryota</taxon>
        <taxon>Viridiplantae</taxon>
        <taxon>Streptophyta</taxon>
        <taxon>Embryophyta</taxon>
        <taxon>Tracheophyta</taxon>
        <taxon>Spermatophyta</taxon>
        <taxon>Magnoliopsida</taxon>
        <taxon>eudicotyledons</taxon>
        <taxon>Gunneridae</taxon>
        <taxon>Pentapetalae</taxon>
        <taxon>asterids</taxon>
        <taxon>campanulids</taxon>
        <taxon>Asterales</taxon>
        <taxon>Asteraceae</taxon>
        <taxon>Asteroideae</taxon>
        <taxon>Anthemideae</taxon>
        <taxon>Anthemidinae</taxon>
        <taxon>Tanacetum</taxon>
    </lineage>
</organism>